<sequence length="63" mass="7258">MTRTGFGEDKDPLAELRALGEARRSAERELTAGVRRARNRGMSWRLIATTLNVKARALRRRYE</sequence>
<evidence type="ECO:0000313" key="2">
    <source>
        <dbReference type="Proteomes" id="UP000256661"/>
    </source>
</evidence>
<evidence type="ECO:0000313" key="1">
    <source>
        <dbReference type="EMBL" id="REE99248.1"/>
    </source>
</evidence>
<dbReference type="Proteomes" id="UP000256661">
    <property type="component" value="Unassembled WGS sequence"/>
</dbReference>
<accession>A0A3D9STZ0</accession>
<reference evidence="1 2" key="1">
    <citation type="submission" date="2018-08" db="EMBL/GenBank/DDBJ databases">
        <title>Sequencing the genomes of 1000 actinobacteria strains.</title>
        <authorList>
            <person name="Klenk H.-P."/>
        </authorList>
    </citation>
    <scope>NUCLEOTIDE SEQUENCE [LARGE SCALE GENOMIC DNA]</scope>
    <source>
        <strain evidence="1 2">DSM 43927</strain>
    </source>
</reference>
<keyword evidence="2" id="KW-1185">Reference proteome</keyword>
<organism evidence="1 2">
    <name type="scientific">Thermomonospora umbrina</name>
    <dbReference type="NCBI Taxonomy" id="111806"/>
    <lineage>
        <taxon>Bacteria</taxon>
        <taxon>Bacillati</taxon>
        <taxon>Actinomycetota</taxon>
        <taxon>Actinomycetes</taxon>
        <taxon>Streptosporangiales</taxon>
        <taxon>Thermomonosporaceae</taxon>
        <taxon>Thermomonospora</taxon>
    </lineage>
</organism>
<dbReference type="RefSeq" id="WP_147312395.1">
    <property type="nucleotide sequence ID" value="NZ_QTTT01000001.1"/>
</dbReference>
<proteinExistence type="predicted"/>
<gene>
    <name evidence="1" type="ORF">DFJ69_4756</name>
</gene>
<dbReference type="EMBL" id="QTTT01000001">
    <property type="protein sequence ID" value="REE99248.1"/>
    <property type="molecule type" value="Genomic_DNA"/>
</dbReference>
<dbReference type="AlphaFoldDB" id="A0A3D9STZ0"/>
<dbReference type="OrthoDB" id="3579809at2"/>
<comment type="caution">
    <text evidence="1">The sequence shown here is derived from an EMBL/GenBank/DDBJ whole genome shotgun (WGS) entry which is preliminary data.</text>
</comment>
<name>A0A3D9STZ0_9ACTN</name>
<evidence type="ECO:0008006" key="3">
    <source>
        <dbReference type="Google" id="ProtNLM"/>
    </source>
</evidence>
<protein>
    <recommendedName>
        <fullName evidence="3">Homeodomain-like domain-containing protein</fullName>
    </recommendedName>
</protein>